<comment type="caution">
    <text evidence="1">The sequence shown here is derived from an EMBL/GenBank/DDBJ whole genome shotgun (WGS) entry which is preliminary data.</text>
</comment>
<reference evidence="1 2" key="1">
    <citation type="journal article" date="2015" name="Stand. Genomic Sci.">
        <title>Genomic Encyclopedia of Bacterial and Archaeal Type Strains, Phase III: the genomes of soil and plant-associated and newly described type strains.</title>
        <authorList>
            <person name="Whitman W.B."/>
            <person name="Woyke T."/>
            <person name="Klenk H.P."/>
            <person name="Zhou Y."/>
            <person name="Lilburn T.G."/>
            <person name="Beck B.J."/>
            <person name="De Vos P."/>
            <person name="Vandamme P."/>
            <person name="Eisen J.A."/>
            <person name="Garrity G."/>
            <person name="Hugenholtz P."/>
            <person name="Kyrpides N.C."/>
        </authorList>
    </citation>
    <scope>NUCLEOTIDE SEQUENCE [LARGE SCALE GENOMIC DNA]</scope>
    <source>
        <strain evidence="1 2">CGMCC 1.2546</strain>
    </source>
</reference>
<sequence length="70" mass="7660">MCYLIRTTHLLYDTTVAAHLPRFGCSCMRTAMNTRATSVASRQTGFAGETARALASTLLLLGLIGDRRVR</sequence>
<accession>A0A562P9Y4</accession>
<evidence type="ECO:0000313" key="1">
    <source>
        <dbReference type="EMBL" id="TWI41133.1"/>
    </source>
</evidence>
<dbReference type="AlphaFoldDB" id="A0A562P9Y4"/>
<organism evidence="1 2">
    <name type="scientific">Mesorhizobium tianshanense</name>
    <dbReference type="NCBI Taxonomy" id="39844"/>
    <lineage>
        <taxon>Bacteria</taxon>
        <taxon>Pseudomonadati</taxon>
        <taxon>Pseudomonadota</taxon>
        <taxon>Alphaproteobacteria</taxon>
        <taxon>Hyphomicrobiales</taxon>
        <taxon>Phyllobacteriaceae</taxon>
        <taxon>Mesorhizobium</taxon>
    </lineage>
</organism>
<proteinExistence type="predicted"/>
<name>A0A562P9Y4_9HYPH</name>
<keyword evidence="2" id="KW-1185">Reference proteome</keyword>
<protein>
    <submittedName>
        <fullName evidence="1">Uncharacterized protein</fullName>
    </submittedName>
</protein>
<evidence type="ECO:0000313" key="2">
    <source>
        <dbReference type="Proteomes" id="UP000317122"/>
    </source>
</evidence>
<dbReference type="EMBL" id="VLKT01000005">
    <property type="protein sequence ID" value="TWI41133.1"/>
    <property type="molecule type" value="Genomic_DNA"/>
</dbReference>
<dbReference type="Proteomes" id="UP000317122">
    <property type="component" value="Unassembled WGS sequence"/>
</dbReference>
<gene>
    <name evidence="1" type="ORF">IQ26_01070</name>
</gene>